<dbReference type="InterPro" id="IPR023333">
    <property type="entry name" value="Proteasome_suB-type"/>
</dbReference>
<feature type="compositionally biased region" description="Basic and acidic residues" evidence="6">
    <location>
        <begin position="1125"/>
        <end position="1134"/>
    </location>
</feature>
<feature type="region of interest" description="Disordered" evidence="6">
    <location>
        <begin position="1151"/>
        <end position="1176"/>
    </location>
</feature>
<dbReference type="GO" id="GO:0019774">
    <property type="term" value="C:proteasome core complex, beta-subunit complex"/>
    <property type="evidence" value="ECO:0007669"/>
    <property type="project" value="UniProtKB-ARBA"/>
</dbReference>
<feature type="compositionally biased region" description="Basic and acidic residues" evidence="6">
    <location>
        <begin position="671"/>
        <end position="710"/>
    </location>
</feature>
<dbReference type="SUPFAM" id="SSF53098">
    <property type="entry name" value="Ribonuclease H-like"/>
    <property type="match status" value="1"/>
</dbReference>
<proteinExistence type="predicted"/>
<dbReference type="SMART" id="SM00474">
    <property type="entry name" value="35EXOc"/>
    <property type="match status" value="1"/>
</dbReference>
<name>A0A2K1QRX9_9PEZI</name>
<evidence type="ECO:0000313" key="8">
    <source>
        <dbReference type="EMBL" id="PNS17801.1"/>
    </source>
</evidence>
<feature type="compositionally biased region" description="Low complexity" evidence="6">
    <location>
        <begin position="1822"/>
        <end position="1839"/>
    </location>
</feature>
<feature type="domain" description="3'-5' exonuclease" evidence="7">
    <location>
        <begin position="1329"/>
        <end position="1520"/>
    </location>
</feature>
<keyword evidence="9" id="KW-1185">Reference proteome</keyword>
<keyword evidence="3" id="KW-0647">Proteasome</keyword>
<dbReference type="InterPro" id="IPR001353">
    <property type="entry name" value="Proteasome_sua/b"/>
</dbReference>
<feature type="coiled-coil region" evidence="5">
    <location>
        <begin position="277"/>
        <end position="304"/>
    </location>
</feature>
<accession>A0A2K1QRX9</accession>
<dbReference type="PANTHER" id="PTHR32194:SF6">
    <property type="entry name" value="PROTEASOME SUBUNIT BETA"/>
    <property type="match status" value="1"/>
</dbReference>
<dbReference type="Pfam" id="PF00227">
    <property type="entry name" value="Proteasome"/>
    <property type="match status" value="2"/>
</dbReference>
<organism evidence="8 9">
    <name type="scientific">Sphaceloma murrayae</name>
    <dbReference type="NCBI Taxonomy" id="2082308"/>
    <lineage>
        <taxon>Eukaryota</taxon>
        <taxon>Fungi</taxon>
        <taxon>Dikarya</taxon>
        <taxon>Ascomycota</taxon>
        <taxon>Pezizomycotina</taxon>
        <taxon>Dothideomycetes</taxon>
        <taxon>Dothideomycetidae</taxon>
        <taxon>Myriangiales</taxon>
        <taxon>Elsinoaceae</taxon>
        <taxon>Sphaceloma</taxon>
    </lineage>
</organism>
<dbReference type="EMBL" id="NKHZ01000049">
    <property type="protein sequence ID" value="PNS17801.1"/>
    <property type="molecule type" value="Genomic_DNA"/>
</dbReference>
<reference evidence="8 9" key="1">
    <citation type="submission" date="2017-06" db="EMBL/GenBank/DDBJ databases">
        <title>Draft genome sequence of a variant of Elsinoe murrayae.</title>
        <authorList>
            <person name="Cheng Q."/>
        </authorList>
    </citation>
    <scope>NUCLEOTIDE SEQUENCE [LARGE SCALE GENOMIC DNA]</scope>
    <source>
        <strain evidence="8 9">CQ-2017a</strain>
    </source>
</reference>
<protein>
    <recommendedName>
        <fullName evidence="7">3'-5' exonuclease domain-containing protein</fullName>
    </recommendedName>
</protein>
<comment type="subcellular location">
    <subcellularLocation>
        <location evidence="1">Nucleus</location>
    </subcellularLocation>
</comment>
<sequence length="1997" mass="220562">MARRWAAIKESGEDPETAKKYQERMRAQEDLMRSKENEHRSLFSKLLQEKRKSDEALALLEQQDRDVNKELARGIEAGLKPLRRVESDLRTREKAIISLGNERAALERSLKEAQETVMAIEARTSAATAALQEDLQIQRSREQRLKRELDSTKGSLSSQTRQNSQWKPIVDRHLEQIREAAKAQNEQVARAAAREDYASFRAHFQRVQQSAFDYRDALQGVHHIAVAAEQYWWGATIAFEKFQRDLERGQALADHKSIIVAIRAKLLEMRHDRRRTCSNLRCQISQFNQRLSEYSNEAHALRRLSRVLRYRLAQEHPYPMFVVMHEAPRTLQAADLALLNRFAHPDQESFARGDDRYKVLSNALRPILIPNLKTTEDLLRLRTKYMQIAWTESAPPAEQISYHLSAAVSGKFLRLVSQLRKDDVRLGRVDVDARRMLSRDYKVKAKLDYANQVVLARRMYESLVWMRRYAEEALGQQRDEEAEQAHVRLQGARPNILASIAECAARASGQAKPAVKETTPTSSPSSIKSPSPEEKISQVPKAKRSKRSQRLLRIANLSLARLEKRIKAEPERSEELTAKIAKMRELIRRHSASDVPSTEPATNDKESGQKVSGDKVSSNRDLDGKGSDNKDLNGALKANTTSTRTAARRRRRAERLRSRTGSDVPSTEPATDDKGSNQKVSGDKVSDNKASDDKVSSNKDSDSKGSDNKDLNGALKANTTSTRTAARRRRRAERLRSRTESLVSSIEPVADDKVSDTKDSEDTISSDKVSNDKVSNDKVSNVKTSNDRVSDDNALDKKGSKSALKADTTPSHPAARLGRRAERLRRRTTSDVPSTEPITDDKVSKSALKGGNTLSRVAARLKRRAGELAAKLTGTHGPAVEDVQAAPVADADDSAVKPTDSNRSVVGDVQSPSVPVADGKDVKLIISDEPVVETPSTAADDTAAKVIGSNGPVVGDAQTTSVAVSDADDKANKLTKSDASVIGDVQATSISTTDNTAATLTDSNVPAISDVQETSMNSTDDTTATLIKPNGPIVRYVDTFIMSDVNDLTRADKNLDSPVTKMGKNIDDARVASHMPSHSSSVYETSTPQNQESGTDSTGSIGDAGRSAGTELSKASRLRNPMQARLRDGPELEKGPLPIRKVVGQDPLSRLGKEVAARSARRSVRAKGRRDRTPVKRMPTGVWADLCEVARSTFSPTSSSASSDKATTESENGKTEPKADMGSSELSSEKTLARKIDSGGNPNGLADPRPEDKDPTSAVRQAGRLVKSMFKPTDPKNMSLGRSSWRTGEAAFRIRQEALALASAKARTEHGIHWSHHLYRSPSNEPVKVFYCTNKDWAETVAQMFLGERVVGFDLEWEPNRPLYNDVSDMKNYLSLIQIAAEDKIALFHISMFPGGSPDELMPRSLKVLLESESTLKVGVHVGGDSTRLLKCFGFSGKGYIELSHCYKLVKYHDDQPESINRLLVKLETQVQEILGYPLLKDAVRTSAWSTRLSKEQQDYAATDAYAGYQLFRELEALRQAMDPTPPRPAFYELRQPILLADGQRPPKAPGQTQVEDSQIPGDTKADAEPYATASSWLHPDCENVGLEEQPPAAGSNGQPINEHLAAAEAWCISYKVRRDQTGLAAAKRSSLTAYALWHHHEQEPAQIAEIMRSPALKINTVNSYIVDAVSFDRSLPYDSLRLKQIITSMPPNLFKVRQLAYPIGMNHFPQSWGRPRDDVYGSYDHTHFGHGQPVSHTQSPIVTGTSVLGIKYKDGVVLAADNLASYGSLARFTDVKRLRKFNANSVIGFGGDVSDMQYLDRLLSSLRREQEYQQPSATLSTPTPGAADAPAPSTAPTTEAERQAKTQLSAKNLHTYISKVMYKRRSDFNPLWNAVLVGGLDDAGNPFLASADLLGTTFSAPTLATGFGAHLAQPIMRRHVPTEEAAKDLTREQAVEIVRECMKVLFYRDARSLDNYSIAVVGKGEKDGVTLLENEKLEGQSWAFAERVRGYGTQVV</sequence>
<dbReference type="Gene3D" id="3.30.420.10">
    <property type="entry name" value="Ribonuclease H-like superfamily/Ribonuclease H"/>
    <property type="match status" value="1"/>
</dbReference>
<feature type="compositionally biased region" description="Basic and acidic residues" evidence="6">
    <location>
        <begin position="750"/>
        <end position="761"/>
    </location>
</feature>
<gene>
    <name evidence="8" type="ORF">CAC42_3196</name>
</gene>
<feature type="region of interest" description="Disordered" evidence="6">
    <location>
        <begin position="1543"/>
        <end position="1567"/>
    </location>
</feature>
<dbReference type="InterPro" id="IPR002562">
    <property type="entry name" value="3'-5'_exonuclease_dom"/>
</dbReference>
<dbReference type="STRING" id="2082308.A0A2K1QRX9"/>
<feature type="compositionally biased region" description="Low complexity" evidence="6">
    <location>
        <begin position="516"/>
        <end position="530"/>
    </location>
</feature>
<dbReference type="Gene3D" id="3.60.20.10">
    <property type="entry name" value="Glutamine Phosphoribosylpyrophosphate, subunit 1, domain 1"/>
    <property type="match status" value="1"/>
</dbReference>
<dbReference type="GO" id="GO:0005634">
    <property type="term" value="C:nucleus"/>
    <property type="evidence" value="ECO:0007669"/>
    <property type="project" value="UniProtKB-SubCell"/>
</dbReference>
<dbReference type="GO" id="GO:0051603">
    <property type="term" value="P:proteolysis involved in protein catabolic process"/>
    <property type="evidence" value="ECO:0007669"/>
    <property type="project" value="InterPro"/>
</dbReference>
<feature type="compositionally biased region" description="Basic and acidic residues" evidence="6">
    <location>
        <begin position="617"/>
        <end position="631"/>
    </location>
</feature>
<feature type="region of interest" description="Disordered" evidence="6">
    <location>
        <begin position="1073"/>
        <end position="1137"/>
    </location>
</feature>
<dbReference type="CDD" id="cd06141">
    <property type="entry name" value="WRN_exo"/>
    <property type="match status" value="1"/>
</dbReference>
<evidence type="ECO:0000313" key="9">
    <source>
        <dbReference type="Proteomes" id="UP000243797"/>
    </source>
</evidence>
<dbReference type="PROSITE" id="PS51476">
    <property type="entry name" value="PROTEASOME_BETA_2"/>
    <property type="match status" value="1"/>
</dbReference>
<feature type="compositionally biased region" description="Basic and acidic residues" evidence="6">
    <location>
        <begin position="1227"/>
        <end position="1237"/>
    </location>
</feature>
<keyword evidence="5" id="KW-0175">Coiled coil</keyword>
<dbReference type="InterPro" id="IPR029055">
    <property type="entry name" value="Ntn_hydrolases_N"/>
</dbReference>
<feature type="region of interest" description="Disordered" evidence="6">
    <location>
        <begin position="588"/>
        <end position="849"/>
    </location>
</feature>
<dbReference type="GO" id="GO:0006139">
    <property type="term" value="P:nucleobase-containing compound metabolic process"/>
    <property type="evidence" value="ECO:0007669"/>
    <property type="project" value="InterPro"/>
</dbReference>
<dbReference type="InterPro" id="IPR036397">
    <property type="entry name" value="RNaseH_sf"/>
</dbReference>
<feature type="compositionally biased region" description="Basic and acidic residues" evidence="6">
    <location>
        <begin position="1206"/>
        <end position="1219"/>
    </location>
</feature>
<dbReference type="InParanoid" id="A0A2K1QRX9"/>
<evidence type="ECO:0000256" key="6">
    <source>
        <dbReference type="SAM" id="MobiDB-lite"/>
    </source>
</evidence>
<dbReference type="InterPro" id="IPR016050">
    <property type="entry name" value="Proteasome_bsu_CS"/>
</dbReference>
<dbReference type="GO" id="GO:0003676">
    <property type="term" value="F:nucleic acid binding"/>
    <property type="evidence" value="ECO:0007669"/>
    <property type="project" value="InterPro"/>
</dbReference>
<feature type="compositionally biased region" description="Basic and acidic residues" evidence="6">
    <location>
        <begin position="10"/>
        <end position="40"/>
    </location>
</feature>
<feature type="region of interest" description="Disordered" evidence="6">
    <location>
        <begin position="1193"/>
        <end position="1261"/>
    </location>
</feature>
<evidence type="ECO:0000256" key="4">
    <source>
        <dbReference type="ARBA" id="ARBA00023242"/>
    </source>
</evidence>
<feature type="region of interest" description="Disordered" evidence="6">
    <location>
        <begin position="1"/>
        <end position="40"/>
    </location>
</feature>
<dbReference type="InterPro" id="IPR012337">
    <property type="entry name" value="RNaseH-like_sf"/>
</dbReference>
<feature type="compositionally biased region" description="Basic and acidic residues" evidence="6">
    <location>
        <begin position="785"/>
        <end position="799"/>
    </location>
</feature>
<dbReference type="Pfam" id="PF01612">
    <property type="entry name" value="DNA_pol_A_exo1"/>
    <property type="match status" value="1"/>
</dbReference>
<feature type="region of interest" description="Disordered" evidence="6">
    <location>
        <begin position="510"/>
        <end position="549"/>
    </location>
</feature>
<feature type="compositionally biased region" description="Low complexity" evidence="6">
    <location>
        <begin position="1193"/>
        <end position="1205"/>
    </location>
</feature>
<dbReference type="GO" id="GO:0008408">
    <property type="term" value="F:3'-5' exonuclease activity"/>
    <property type="evidence" value="ECO:0007669"/>
    <property type="project" value="InterPro"/>
</dbReference>
<evidence type="ECO:0000256" key="2">
    <source>
        <dbReference type="ARBA" id="ARBA00022490"/>
    </source>
</evidence>
<keyword evidence="2" id="KW-0963">Cytoplasm</keyword>
<dbReference type="PROSITE" id="PS00854">
    <property type="entry name" value="PROTEASOME_BETA_1"/>
    <property type="match status" value="1"/>
</dbReference>
<feature type="region of interest" description="Disordered" evidence="6">
    <location>
        <begin position="888"/>
        <end position="914"/>
    </location>
</feature>
<feature type="compositionally biased region" description="Polar residues" evidence="6">
    <location>
        <begin position="152"/>
        <end position="165"/>
    </location>
</feature>
<dbReference type="Proteomes" id="UP000243797">
    <property type="component" value="Unassembled WGS sequence"/>
</dbReference>
<feature type="region of interest" description="Disordered" evidence="6">
    <location>
        <begin position="1811"/>
        <end position="1847"/>
    </location>
</feature>
<dbReference type="CDD" id="cd03760">
    <property type="entry name" value="proteasome_beta_type_4"/>
    <property type="match status" value="1"/>
</dbReference>
<dbReference type="PANTHER" id="PTHR32194">
    <property type="entry name" value="METALLOPROTEASE TLDD"/>
    <property type="match status" value="1"/>
</dbReference>
<keyword evidence="4" id="KW-0539">Nucleus</keyword>
<dbReference type="OrthoDB" id="10248542at2759"/>
<feature type="region of interest" description="Disordered" evidence="6">
    <location>
        <begin position="144"/>
        <end position="165"/>
    </location>
</feature>
<dbReference type="GO" id="GO:0005737">
    <property type="term" value="C:cytoplasm"/>
    <property type="evidence" value="ECO:0007669"/>
    <property type="project" value="TreeGrafter"/>
</dbReference>
<evidence type="ECO:0000256" key="5">
    <source>
        <dbReference type="SAM" id="Coils"/>
    </source>
</evidence>
<dbReference type="SUPFAM" id="SSF56235">
    <property type="entry name" value="N-terminal nucleophile aminohydrolases (Ntn hydrolases)"/>
    <property type="match status" value="1"/>
</dbReference>
<dbReference type="InterPro" id="IPR016295">
    <property type="entry name" value="Proteasome_beta4"/>
</dbReference>
<comment type="caution">
    <text evidence="8">The sequence shown here is derived from an EMBL/GenBank/DDBJ whole genome shotgun (WGS) entry which is preliminary data.</text>
</comment>
<feature type="compositionally biased region" description="Polar residues" evidence="6">
    <location>
        <begin position="1076"/>
        <end position="1100"/>
    </location>
</feature>
<evidence type="ECO:0000256" key="3">
    <source>
        <dbReference type="ARBA" id="ARBA00022942"/>
    </source>
</evidence>
<evidence type="ECO:0000256" key="1">
    <source>
        <dbReference type="ARBA" id="ARBA00004123"/>
    </source>
</evidence>
<feature type="compositionally biased region" description="Basic residues" evidence="6">
    <location>
        <begin position="1159"/>
        <end position="1170"/>
    </location>
</feature>
<evidence type="ECO:0000259" key="7">
    <source>
        <dbReference type="SMART" id="SM00474"/>
    </source>
</evidence>